<keyword evidence="1" id="KW-0812">Transmembrane</keyword>
<dbReference type="Pfam" id="PF07690">
    <property type="entry name" value="MFS_1"/>
    <property type="match status" value="1"/>
</dbReference>
<accession>A0A382RE60</accession>
<evidence type="ECO:0000259" key="2">
    <source>
        <dbReference type="PROSITE" id="PS50850"/>
    </source>
</evidence>
<feature type="domain" description="Major facilitator superfamily (MFS) profile" evidence="2">
    <location>
        <begin position="1"/>
        <end position="181"/>
    </location>
</feature>
<evidence type="ECO:0000256" key="1">
    <source>
        <dbReference type="SAM" id="Phobius"/>
    </source>
</evidence>
<feature type="transmembrane region" description="Helical" evidence="1">
    <location>
        <begin position="152"/>
        <end position="170"/>
    </location>
</feature>
<dbReference type="EMBL" id="UINC01120767">
    <property type="protein sequence ID" value="SVC95455.1"/>
    <property type="molecule type" value="Genomic_DNA"/>
</dbReference>
<feature type="transmembrane region" description="Helical" evidence="1">
    <location>
        <begin position="31"/>
        <end position="50"/>
    </location>
</feature>
<reference evidence="3" key="1">
    <citation type="submission" date="2018-05" db="EMBL/GenBank/DDBJ databases">
        <authorList>
            <person name="Lanie J.A."/>
            <person name="Ng W.-L."/>
            <person name="Kazmierczak K.M."/>
            <person name="Andrzejewski T.M."/>
            <person name="Davidsen T.M."/>
            <person name="Wayne K.J."/>
            <person name="Tettelin H."/>
            <person name="Glass J.I."/>
            <person name="Rusch D."/>
            <person name="Podicherti R."/>
            <person name="Tsui H.-C.T."/>
            <person name="Winkler M.E."/>
        </authorList>
    </citation>
    <scope>NUCLEOTIDE SEQUENCE</scope>
</reference>
<gene>
    <name evidence="3" type="ORF">METZ01_LOCUS348309</name>
</gene>
<keyword evidence="1" id="KW-1133">Transmembrane helix</keyword>
<name>A0A382RE60_9ZZZZ</name>
<organism evidence="3">
    <name type="scientific">marine metagenome</name>
    <dbReference type="NCBI Taxonomy" id="408172"/>
    <lineage>
        <taxon>unclassified sequences</taxon>
        <taxon>metagenomes</taxon>
        <taxon>ecological metagenomes</taxon>
    </lineage>
</organism>
<dbReference type="GO" id="GO:0022857">
    <property type="term" value="F:transmembrane transporter activity"/>
    <property type="evidence" value="ECO:0007669"/>
    <property type="project" value="InterPro"/>
</dbReference>
<dbReference type="InterPro" id="IPR020846">
    <property type="entry name" value="MFS_dom"/>
</dbReference>
<feature type="transmembrane region" description="Helical" evidence="1">
    <location>
        <begin position="127"/>
        <end position="146"/>
    </location>
</feature>
<keyword evidence="1" id="KW-0472">Membrane</keyword>
<dbReference type="SUPFAM" id="SSF103473">
    <property type="entry name" value="MFS general substrate transporter"/>
    <property type="match status" value="1"/>
</dbReference>
<evidence type="ECO:0000313" key="3">
    <source>
        <dbReference type="EMBL" id="SVC95455.1"/>
    </source>
</evidence>
<dbReference type="Gene3D" id="1.20.1250.20">
    <property type="entry name" value="MFS general substrate transporter like domains"/>
    <property type="match status" value="1"/>
</dbReference>
<dbReference type="InterPro" id="IPR011701">
    <property type="entry name" value="MFS"/>
</dbReference>
<feature type="transmembrane region" description="Helical" evidence="1">
    <location>
        <begin position="62"/>
        <end position="80"/>
    </location>
</feature>
<sequence>SAGLCGLSMLVTSLHFFQVSILTTQGLSEVAAARIFPISAAVMVITIPLVGRALDRFPTHRVFLFGLGVMVASLISAAMAHNLTTAIIYAVVFGLNNGCTMTFFGYMWPRYFGRKHLGTIQGTGQMIGVIGASIGPLPLGIAFDLVGSYQETLALLALYPAVCAVAALFLRTPEKLLAQQQ</sequence>
<protein>
    <recommendedName>
        <fullName evidence="2">Major facilitator superfamily (MFS) profile domain-containing protein</fullName>
    </recommendedName>
</protein>
<proteinExistence type="predicted"/>
<dbReference type="PROSITE" id="PS50850">
    <property type="entry name" value="MFS"/>
    <property type="match status" value="1"/>
</dbReference>
<dbReference type="AlphaFoldDB" id="A0A382RE60"/>
<dbReference type="InterPro" id="IPR036259">
    <property type="entry name" value="MFS_trans_sf"/>
</dbReference>
<feature type="non-terminal residue" evidence="3">
    <location>
        <position position="1"/>
    </location>
</feature>
<feature type="transmembrane region" description="Helical" evidence="1">
    <location>
        <begin position="86"/>
        <end position="106"/>
    </location>
</feature>